<proteinExistence type="predicted"/>
<dbReference type="EMBL" id="HACG01008249">
    <property type="protein sequence ID" value="CEK55114.1"/>
    <property type="molecule type" value="Transcribed_RNA"/>
</dbReference>
<reference evidence="1" key="1">
    <citation type="submission" date="2014-12" db="EMBL/GenBank/DDBJ databases">
        <title>Insight into the proteome of Arion vulgaris.</title>
        <authorList>
            <person name="Aradska J."/>
            <person name="Bulat T."/>
            <person name="Smidak R."/>
            <person name="Sarate P."/>
            <person name="Gangsoo J."/>
            <person name="Sialana F."/>
            <person name="Bilban M."/>
            <person name="Lubec G."/>
        </authorList>
    </citation>
    <scope>NUCLEOTIDE SEQUENCE</scope>
    <source>
        <tissue evidence="1">Skin</tissue>
    </source>
</reference>
<gene>
    <name evidence="1" type="primary">ORF24400</name>
</gene>
<evidence type="ECO:0000313" key="1">
    <source>
        <dbReference type="EMBL" id="CEK55114.1"/>
    </source>
</evidence>
<accession>A0A0B6YG17</accession>
<protein>
    <submittedName>
        <fullName evidence="1">Uncharacterized protein</fullName>
    </submittedName>
</protein>
<organism evidence="1">
    <name type="scientific">Arion vulgaris</name>
    <dbReference type="NCBI Taxonomy" id="1028688"/>
    <lineage>
        <taxon>Eukaryota</taxon>
        <taxon>Metazoa</taxon>
        <taxon>Spiralia</taxon>
        <taxon>Lophotrochozoa</taxon>
        <taxon>Mollusca</taxon>
        <taxon>Gastropoda</taxon>
        <taxon>Heterobranchia</taxon>
        <taxon>Euthyneura</taxon>
        <taxon>Panpulmonata</taxon>
        <taxon>Eupulmonata</taxon>
        <taxon>Stylommatophora</taxon>
        <taxon>Helicina</taxon>
        <taxon>Arionoidea</taxon>
        <taxon>Arionidae</taxon>
        <taxon>Arion</taxon>
    </lineage>
</organism>
<dbReference type="AlphaFoldDB" id="A0A0B6YG17"/>
<sequence>MNLIVSFGFGKVKDVSCMFVMAVHLSTIYIDNGCLCATSKSVIYKHKGSKAEGLHWVFVIGLDPSLQKW</sequence>
<name>A0A0B6YG17_9EUPU</name>